<evidence type="ECO:0000259" key="1">
    <source>
        <dbReference type="SMART" id="SM00579"/>
    </source>
</evidence>
<reference evidence="2" key="1">
    <citation type="journal article" date="2014" name="Nat. Commun.">
        <title>The emerging biofuel crop Camelina sativa retains a highly undifferentiated hexaploid genome structure.</title>
        <authorList>
            <person name="Kagale S."/>
            <person name="Koh C."/>
            <person name="Nixon J."/>
            <person name="Bollina V."/>
            <person name="Clarke W.E."/>
            <person name="Tuteja R."/>
            <person name="Spillane C."/>
            <person name="Robinson S.J."/>
            <person name="Links M.G."/>
            <person name="Clarke C."/>
            <person name="Higgins E.E."/>
            <person name="Huebert T."/>
            <person name="Sharpe A.G."/>
            <person name="Parkin I.A."/>
        </authorList>
    </citation>
    <scope>NUCLEOTIDE SEQUENCE [LARGE SCALE GENOMIC DNA]</scope>
    <source>
        <strain evidence="2">cv. DH55</strain>
    </source>
</reference>
<dbReference type="Pfam" id="PF08387">
    <property type="entry name" value="FBD"/>
    <property type="match status" value="1"/>
</dbReference>
<dbReference type="SMART" id="SM00579">
    <property type="entry name" value="FBD"/>
    <property type="match status" value="1"/>
</dbReference>
<dbReference type="PANTHER" id="PTHR31900">
    <property type="entry name" value="F-BOX/RNI SUPERFAMILY PROTEIN-RELATED"/>
    <property type="match status" value="1"/>
</dbReference>
<dbReference type="RefSeq" id="XP_010468218.1">
    <property type="nucleotide sequence ID" value="XM_010469916.1"/>
</dbReference>
<dbReference type="GeneID" id="104748241"/>
<keyword evidence="2" id="KW-1185">Reference proteome</keyword>
<proteinExistence type="predicted"/>
<name>A0ABM0WAR9_CAMSA</name>
<sequence>MDNDLMSLSVLKTSIRTWRNLWKWVPVLDVDNFDFPKSKACVGFINKFLSFQSEFYLREFKLVTGNKVSIYEPCLVRVIKCKIQHLQVDSKFGYRSIKIPLNQSVCENLVCLKLYSTRLTEFESLSLPCLKIMYLKGVKIPRNVVVEIDTPRLEYLTHIDNNFKRFFKIISMSDSVKVDIDVDFEEMAHKLSQRNVIYNLLSNFTAVKVMTISRKTLHLIYCFQHINPLPKSRNLTRLRASMFVNASLVVLPIVLESCPNLKHLNLELVKDGYRVEKKLSTVLSFCLVSSLESVEMESPITEKETEKKLVRYFLDNATSLKKLVLRLNLSQGEKHESDDHFKSLFDSPRRSSVCKFEVITVVQTAKI</sequence>
<evidence type="ECO:0000313" key="3">
    <source>
        <dbReference type="RefSeq" id="XP_010468218.1"/>
    </source>
</evidence>
<evidence type="ECO:0000313" key="2">
    <source>
        <dbReference type="Proteomes" id="UP000694864"/>
    </source>
</evidence>
<accession>A0ABM0WAR9</accession>
<organism evidence="2 3">
    <name type="scientific">Camelina sativa</name>
    <name type="common">False flax</name>
    <name type="synonym">Myagrum sativum</name>
    <dbReference type="NCBI Taxonomy" id="90675"/>
    <lineage>
        <taxon>Eukaryota</taxon>
        <taxon>Viridiplantae</taxon>
        <taxon>Streptophyta</taxon>
        <taxon>Embryophyta</taxon>
        <taxon>Tracheophyta</taxon>
        <taxon>Spermatophyta</taxon>
        <taxon>Magnoliopsida</taxon>
        <taxon>eudicotyledons</taxon>
        <taxon>Gunneridae</taxon>
        <taxon>Pentapetalae</taxon>
        <taxon>rosids</taxon>
        <taxon>malvids</taxon>
        <taxon>Brassicales</taxon>
        <taxon>Brassicaceae</taxon>
        <taxon>Camelineae</taxon>
        <taxon>Camelina</taxon>
    </lineage>
</organism>
<dbReference type="SUPFAM" id="SSF52047">
    <property type="entry name" value="RNI-like"/>
    <property type="match status" value="1"/>
</dbReference>
<reference evidence="3" key="2">
    <citation type="submission" date="2025-08" db="UniProtKB">
        <authorList>
            <consortium name="RefSeq"/>
        </authorList>
    </citation>
    <scope>IDENTIFICATION</scope>
    <source>
        <tissue evidence="3">Leaf</tissue>
    </source>
</reference>
<dbReference type="PANTHER" id="PTHR31900:SF33">
    <property type="entry name" value="PROTEIN WITH RNI-LIKE_FBD-LIKE DOMAIN"/>
    <property type="match status" value="1"/>
</dbReference>
<dbReference type="InterPro" id="IPR006566">
    <property type="entry name" value="FBD"/>
</dbReference>
<feature type="domain" description="FBD" evidence="1">
    <location>
        <begin position="285"/>
        <end position="359"/>
    </location>
</feature>
<gene>
    <name evidence="3" type="primary">LOC104748241</name>
</gene>
<dbReference type="Gene3D" id="3.80.10.10">
    <property type="entry name" value="Ribonuclease Inhibitor"/>
    <property type="match status" value="1"/>
</dbReference>
<dbReference type="Proteomes" id="UP000694864">
    <property type="component" value="Chromosome 2"/>
</dbReference>
<protein>
    <submittedName>
        <fullName evidence="3">F-box/FBD/LRR-repeat protein At5g18770-like</fullName>
    </submittedName>
</protein>
<dbReference type="InterPro" id="IPR032675">
    <property type="entry name" value="LRR_dom_sf"/>
</dbReference>
<dbReference type="InterPro" id="IPR050232">
    <property type="entry name" value="FBL13/AtMIF1-like"/>
</dbReference>